<comment type="cofactor">
    <cofactor evidence="2">
        <name>Mn(2+)</name>
        <dbReference type="ChEBI" id="CHEBI:29035"/>
    </cofactor>
    <text evidence="2">The Mn(2+) ion enhances activity.</text>
</comment>
<name>A0A089LBQ1_PAEBO</name>
<dbReference type="GO" id="GO:0046872">
    <property type="term" value="F:metal ion binding"/>
    <property type="evidence" value="ECO:0007669"/>
    <property type="project" value="UniProtKB-KW"/>
</dbReference>
<protein>
    <submittedName>
        <fullName evidence="4">Hydrolase</fullName>
    </submittedName>
</protein>
<dbReference type="SUPFAM" id="SSF53187">
    <property type="entry name" value="Zn-dependent exopeptidases"/>
    <property type="match status" value="1"/>
</dbReference>
<dbReference type="InterPro" id="IPR036264">
    <property type="entry name" value="Bact_exopeptidase_dim_dom"/>
</dbReference>
<gene>
    <name evidence="4" type="ORF">PBOR_06245</name>
</gene>
<dbReference type="Gene3D" id="3.40.630.10">
    <property type="entry name" value="Zn peptidases"/>
    <property type="match status" value="1"/>
</dbReference>
<dbReference type="NCBIfam" id="TIGR01891">
    <property type="entry name" value="amidohydrolases"/>
    <property type="match status" value="1"/>
</dbReference>
<dbReference type="EMBL" id="CP009285">
    <property type="protein sequence ID" value="AIQ56583.1"/>
    <property type="molecule type" value="Genomic_DNA"/>
</dbReference>
<organism evidence="4 5">
    <name type="scientific">Paenibacillus borealis</name>
    <dbReference type="NCBI Taxonomy" id="160799"/>
    <lineage>
        <taxon>Bacteria</taxon>
        <taxon>Bacillati</taxon>
        <taxon>Bacillota</taxon>
        <taxon>Bacilli</taxon>
        <taxon>Bacillales</taxon>
        <taxon>Paenibacillaceae</taxon>
        <taxon>Paenibacillus</taxon>
    </lineage>
</organism>
<dbReference type="AlphaFoldDB" id="A0A089LBQ1"/>
<reference evidence="4" key="1">
    <citation type="submission" date="2014-08" db="EMBL/GenBank/DDBJ databases">
        <title>Comparative genomics of the Paenibacillus odorifer group.</title>
        <authorList>
            <person name="den Bakker H.C."/>
            <person name="Tsai Y.-C.Y.-C."/>
            <person name="Martin N."/>
            <person name="Korlach J."/>
            <person name="Wiedmann M."/>
        </authorList>
    </citation>
    <scope>NUCLEOTIDE SEQUENCE [LARGE SCALE GENOMIC DNA]</scope>
    <source>
        <strain evidence="4">DSM 13188</strain>
    </source>
</reference>
<feature type="binding site" evidence="2">
    <location>
        <position position="138"/>
    </location>
    <ligand>
        <name>Mn(2+)</name>
        <dbReference type="ChEBI" id="CHEBI:29035"/>
        <label>2</label>
    </ligand>
</feature>
<sequence>MPSLTQNQEQQLAQRLIQVRRELHQQPELSNEEFQTTDKLRRWLAEAGITVLDLPLQTGLIAEIGNGHGPVVAIRADIDALPIEEDTGLPFASEISGRMHACGHDFHTAGILGAAYLLKARESELAGTVRILFQPAEETGHGAIAVLESGGLIGVDAIFGLHNNPDLPAGSFGTRSGALTAGVDRFVISILGKGGHAAQPERGQDTIVTAAQVITSLQTIASRLTSAVESVVVSVTRIQGGNTWNVLPGVVELEGTVRTHNEAIRQAVPRQIRQIIDGVAAAAGAEAQLEWIPGPPATVNDPRWAQFAAATAARLGLTVFELEPQMGGEDFAFYLQQLPGAFVNIGTEGDFGLHHPRFDVDESALLPTARYFAELAAAALKELGN</sequence>
<dbReference type="InterPro" id="IPR017439">
    <property type="entry name" value="Amidohydrolase"/>
</dbReference>
<feature type="binding site" evidence="2">
    <location>
        <position position="354"/>
    </location>
    <ligand>
        <name>Mn(2+)</name>
        <dbReference type="ChEBI" id="CHEBI:29035"/>
        <label>2</label>
    </ligand>
</feature>
<keyword evidence="2" id="KW-0479">Metal-binding</keyword>
<evidence type="ECO:0000256" key="1">
    <source>
        <dbReference type="ARBA" id="ARBA00022801"/>
    </source>
</evidence>
<keyword evidence="5" id="KW-1185">Reference proteome</keyword>
<dbReference type="Pfam" id="PF01546">
    <property type="entry name" value="Peptidase_M20"/>
    <property type="match status" value="1"/>
</dbReference>
<keyword evidence="1 4" id="KW-0378">Hydrolase</keyword>
<dbReference type="FunFam" id="3.30.70.360:FF:000001">
    <property type="entry name" value="N-acetyldiaminopimelate deacetylase"/>
    <property type="match status" value="1"/>
</dbReference>
<dbReference type="InterPro" id="IPR011650">
    <property type="entry name" value="Peptidase_M20_dimer"/>
</dbReference>
<dbReference type="GO" id="GO:0050118">
    <property type="term" value="F:N-acetyldiaminopimelate deacetylase activity"/>
    <property type="evidence" value="ECO:0007669"/>
    <property type="project" value="UniProtKB-ARBA"/>
</dbReference>
<accession>A0A089LBQ1</accession>
<feature type="domain" description="Peptidase M20 dimerisation" evidence="3">
    <location>
        <begin position="182"/>
        <end position="279"/>
    </location>
</feature>
<feature type="binding site" evidence="2">
    <location>
        <position position="104"/>
    </location>
    <ligand>
        <name>Mn(2+)</name>
        <dbReference type="ChEBI" id="CHEBI:29035"/>
        <label>2</label>
    </ligand>
</feature>
<dbReference type="Gene3D" id="3.30.70.360">
    <property type="match status" value="1"/>
</dbReference>
<dbReference type="InterPro" id="IPR002933">
    <property type="entry name" value="Peptidase_M20"/>
</dbReference>
<feature type="binding site" evidence="2">
    <location>
        <position position="102"/>
    </location>
    <ligand>
        <name>Mn(2+)</name>
        <dbReference type="ChEBI" id="CHEBI:29035"/>
        <label>2</label>
    </ligand>
</feature>
<dbReference type="Pfam" id="PF07687">
    <property type="entry name" value="M20_dimer"/>
    <property type="match status" value="1"/>
</dbReference>
<dbReference type="RefSeq" id="WP_042210899.1">
    <property type="nucleotide sequence ID" value="NZ_CP009285.1"/>
</dbReference>
<dbReference type="PANTHER" id="PTHR11014">
    <property type="entry name" value="PEPTIDASE M20 FAMILY MEMBER"/>
    <property type="match status" value="1"/>
</dbReference>
<dbReference type="MEROPS" id="M20.015"/>
<evidence type="ECO:0000313" key="4">
    <source>
        <dbReference type="EMBL" id="AIQ56583.1"/>
    </source>
</evidence>
<dbReference type="KEGG" id="pbd:PBOR_06245"/>
<dbReference type="SUPFAM" id="SSF55031">
    <property type="entry name" value="Bacterial exopeptidase dimerisation domain"/>
    <property type="match status" value="1"/>
</dbReference>
<evidence type="ECO:0000256" key="2">
    <source>
        <dbReference type="PIRSR" id="PIRSR005962-1"/>
    </source>
</evidence>
<evidence type="ECO:0000259" key="3">
    <source>
        <dbReference type="Pfam" id="PF07687"/>
    </source>
</evidence>
<evidence type="ECO:0000313" key="5">
    <source>
        <dbReference type="Proteomes" id="UP000029518"/>
    </source>
</evidence>
<dbReference type="PANTHER" id="PTHR11014:SF63">
    <property type="entry name" value="METALLOPEPTIDASE, PUTATIVE (AFU_ORTHOLOGUE AFUA_6G09600)-RELATED"/>
    <property type="match status" value="1"/>
</dbReference>
<keyword evidence="2" id="KW-0464">Manganese</keyword>
<dbReference type="PIRSF" id="PIRSF005962">
    <property type="entry name" value="Pept_M20D_amidohydro"/>
    <property type="match status" value="1"/>
</dbReference>
<dbReference type="HOGENOM" id="CLU_023257_1_1_9"/>
<dbReference type="GO" id="GO:0019877">
    <property type="term" value="P:diaminopimelate biosynthetic process"/>
    <property type="evidence" value="ECO:0007669"/>
    <property type="project" value="UniProtKB-ARBA"/>
</dbReference>
<dbReference type="OrthoDB" id="9776731at2"/>
<dbReference type="Proteomes" id="UP000029518">
    <property type="component" value="Chromosome"/>
</dbReference>
<feature type="binding site" evidence="2">
    <location>
        <position position="162"/>
    </location>
    <ligand>
        <name>Mn(2+)</name>
        <dbReference type="ChEBI" id="CHEBI:29035"/>
        <label>2</label>
    </ligand>
</feature>
<proteinExistence type="predicted"/>